<reference evidence="1 2" key="1">
    <citation type="submission" date="2013-05" db="EMBL/GenBank/DDBJ databases">
        <title>Genome sequence of Streptomyces sparsogenes DSM 40356.</title>
        <authorList>
            <person name="Coyne S."/>
            <person name="Seebeck F.P."/>
        </authorList>
    </citation>
    <scope>NUCLEOTIDE SEQUENCE [LARGE SCALE GENOMIC DNA]</scope>
    <source>
        <strain evidence="1 2">DSM 40356</strain>
    </source>
</reference>
<dbReference type="EMBL" id="ASQP01000211">
    <property type="protein sequence ID" value="OMI38687.1"/>
    <property type="molecule type" value="Genomic_DNA"/>
</dbReference>
<protein>
    <submittedName>
        <fullName evidence="1">Uncharacterized protein</fullName>
    </submittedName>
</protein>
<gene>
    <name evidence="1" type="ORF">SPAR_14723</name>
</gene>
<sequence length="166" mass="18273">MIGPLSWGALERSPSPGHTVSRAPSIFAVEIGGTRGLADEAPYIRFQSTTPNERGYFTGVFGLVNGLARDGKLTAEQERFRRTNNDWYNAAYPDPSSVDPTVYDRALHPGAAAWFKSTSRDLIKRVDGYLEILAAHGIGCRMMRSSDPGRIVYEDAYQIVVVPHDA</sequence>
<dbReference type="AlphaFoldDB" id="A0A1R1SKF9"/>
<dbReference type="Proteomes" id="UP000186168">
    <property type="component" value="Unassembled WGS sequence"/>
</dbReference>
<dbReference type="STRING" id="67365.GCA_001704635_06065"/>
<keyword evidence="2" id="KW-1185">Reference proteome</keyword>
<proteinExistence type="predicted"/>
<evidence type="ECO:0000313" key="1">
    <source>
        <dbReference type="EMBL" id="OMI38687.1"/>
    </source>
</evidence>
<accession>A0A1R1SKF9</accession>
<organism evidence="1 2">
    <name type="scientific">Streptomyces sparsogenes DSM 40356</name>
    <dbReference type="NCBI Taxonomy" id="1331668"/>
    <lineage>
        <taxon>Bacteria</taxon>
        <taxon>Bacillati</taxon>
        <taxon>Actinomycetota</taxon>
        <taxon>Actinomycetes</taxon>
        <taxon>Kitasatosporales</taxon>
        <taxon>Streptomycetaceae</taxon>
        <taxon>Streptomyces</taxon>
    </lineage>
</organism>
<comment type="caution">
    <text evidence="1">The sequence shown here is derived from an EMBL/GenBank/DDBJ whole genome shotgun (WGS) entry which is preliminary data.</text>
</comment>
<evidence type="ECO:0000313" key="2">
    <source>
        <dbReference type="Proteomes" id="UP000186168"/>
    </source>
</evidence>
<name>A0A1R1SKF9_9ACTN</name>